<dbReference type="SUPFAM" id="SSF51338">
    <property type="entry name" value="Composite domain of metallo-dependent hydrolases"/>
    <property type="match status" value="1"/>
</dbReference>
<dbReference type="EMBL" id="JARVKF010000435">
    <property type="protein sequence ID" value="KAK9413763.1"/>
    <property type="molecule type" value="Genomic_DNA"/>
</dbReference>
<reference evidence="2 3" key="1">
    <citation type="journal article" date="2024" name="J. Plant Pathol.">
        <title>Sequence and assembly of the genome of Seiridium unicorne, isolate CBS 538.82, causal agent of cypress canker disease.</title>
        <authorList>
            <person name="Scali E."/>
            <person name="Rocca G.D."/>
            <person name="Danti R."/>
            <person name="Garbelotto M."/>
            <person name="Barberini S."/>
            <person name="Baroncelli R."/>
            <person name="Emiliani G."/>
        </authorList>
    </citation>
    <scope>NUCLEOTIDE SEQUENCE [LARGE SCALE GENOMIC DNA]</scope>
    <source>
        <strain evidence="2 3">BM-138-508</strain>
    </source>
</reference>
<dbReference type="Gene3D" id="3.20.20.140">
    <property type="entry name" value="Metal-dependent hydrolases"/>
    <property type="match status" value="1"/>
</dbReference>
<evidence type="ECO:0000313" key="2">
    <source>
        <dbReference type="EMBL" id="KAK9413763.1"/>
    </source>
</evidence>
<dbReference type="Pfam" id="PF01979">
    <property type="entry name" value="Amidohydro_1"/>
    <property type="match status" value="1"/>
</dbReference>
<organism evidence="2 3">
    <name type="scientific">Seiridium unicorne</name>
    <dbReference type="NCBI Taxonomy" id="138068"/>
    <lineage>
        <taxon>Eukaryota</taxon>
        <taxon>Fungi</taxon>
        <taxon>Dikarya</taxon>
        <taxon>Ascomycota</taxon>
        <taxon>Pezizomycotina</taxon>
        <taxon>Sordariomycetes</taxon>
        <taxon>Xylariomycetidae</taxon>
        <taxon>Amphisphaeriales</taxon>
        <taxon>Sporocadaceae</taxon>
        <taxon>Seiridium</taxon>
    </lineage>
</organism>
<sequence>MTVLKSGPDAISIAADAGVTICYGSDLLTGTHKFQRREFTLRSQVQTPLEILRSATTNCARMLRMEDKIGQVKEGFLADLIILRTNPLDDITTLDDKDNLLAVVKDGHVSFSTLPELGDTTERNTW</sequence>
<dbReference type="Proteomes" id="UP001408356">
    <property type="component" value="Unassembled WGS sequence"/>
</dbReference>
<dbReference type="InterPro" id="IPR011059">
    <property type="entry name" value="Metal-dep_hydrolase_composite"/>
</dbReference>
<feature type="domain" description="Amidohydrolase-related" evidence="1">
    <location>
        <begin position="4"/>
        <end position="109"/>
    </location>
</feature>
<dbReference type="Gene3D" id="2.30.40.10">
    <property type="entry name" value="Urease, subunit C, domain 1"/>
    <property type="match status" value="1"/>
</dbReference>
<keyword evidence="3" id="KW-1185">Reference proteome</keyword>
<dbReference type="PANTHER" id="PTHR43135:SF3">
    <property type="entry name" value="ALPHA-D-RIBOSE 1-METHYLPHOSPHONATE 5-TRIPHOSPHATE DIPHOSPHATASE"/>
    <property type="match status" value="1"/>
</dbReference>
<name>A0ABR2UGL4_9PEZI</name>
<evidence type="ECO:0000313" key="3">
    <source>
        <dbReference type="Proteomes" id="UP001408356"/>
    </source>
</evidence>
<gene>
    <name evidence="2" type="ORF">SUNI508_11706</name>
</gene>
<proteinExistence type="predicted"/>
<evidence type="ECO:0000259" key="1">
    <source>
        <dbReference type="Pfam" id="PF01979"/>
    </source>
</evidence>
<dbReference type="InterPro" id="IPR051781">
    <property type="entry name" value="Metallo-dep_Hydrolase"/>
</dbReference>
<comment type="caution">
    <text evidence="2">The sequence shown here is derived from an EMBL/GenBank/DDBJ whole genome shotgun (WGS) entry which is preliminary data.</text>
</comment>
<dbReference type="InterPro" id="IPR032466">
    <property type="entry name" value="Metal_Hydrolase"/>
</dbReference>
<dbReference type="PANTHER" id="PTHR43135">
    <property type="entry name" value="ALPHA-D-RIBOSE 1-METHYLPHOSPHONATE 5-TRIPHOSPHATE DIPHOSPHATASE"/>
    <property type="match status" value="1"/>
</dbReference>
<accession>A0ABR2UGL4</accession>
<dbReference type="InterPro" id="IPR006680">
    <property type="entry name" value="Amidohydro-rel"/>
</dbReference>
<dbReference type="SUPFAM" id="SSF51556">
    <property type="entry name" value="Metallo-dependent hydrolases"/>
    <property type="match status" value="1"/>
</dbReference>
<protein>
    <submittedName>
        <fullName evidence="2">Amidohydrolase-related domain-containing protein</fullName>
    </submittedName>
</protein>